<gene>
    <name evidence="1" type="ORF">TrST_g1563</name>
</gene>
<proteinExistence type="predicted"/>
<evidence type="ECO:0000313" key="1">
    <source>
        <dbReference type="EMBL" id="GMH95068.1"/>
    </source>
</evidence>
<reference evidence="2" key="1">
    <citation type="journal article" date="2023" name="Commun. Biol.">
        <title>Genome analysis of Parmales, the sister group of diatoms, reveals the evolutionary specialization of diatoms from phago-mixotrophs to photoautotrophs.</title>
        <authorList>
            <person name="Ban H."/>
            <person name="Sato S."/>
            <person name="Yoshikawa S."/>
            <person name="Yamada K."/>
            <person name="Nakamura Y."/>
            <person name="Ichinomiya M."/>
            <person name="Sato N."/>
            <person name="Blanc-Mathieu R."/>
            <person name="Endo H."/>
            <person name="Kuwata A."/>
            <person name="Ogata H."/>
        </authorList>
    </citation>
    <scope>NUCLEOTIDE SEQUENCE [LARGE SCALE GENOMIC DNA]</scope>
    <source>
        <strain evidence="2">NIES 3701</strain>
    </source>
</reference>
<dbReference type="Proteomes" id="UP001165085">
    <property type="component" value="Unassembled WGS sequence"/>
</dbReference>
<sequence length="123" mass="13705">MWSNSGADAVSFKDPEWAKGKKLRRSFEAALAGVDMKECLNKIAKECQPMCDAGFRDSRNVAIQLNKTWCKETNEKMLHPAGFSCKALYWVGDGFSNLGDRHEGGQEHLAMAIMKYVPDSTSI</sequence>
<evidence type="ECO:0000313" key="2">
    <source>
        <dbReference type="Proteomes" id="UP001165085"/>
    </source>
</evidence>
<dbReference type="AlphaFoldDB" id="A0A9W7EZ32"/>
<comment type="caution">
    <text evidence="1">The sequence shown here is derived from an EMBL/GenBank/DDBJ whole genome shotgun (WGS) entry which is preliminary data.</text>
</comment>
<dbReference type="EMBL" id="BRXY01000437">
    <property type="protein sequence ID" value="GMH95068.1"/>
    <property type="molecule type" value="Genomic_DNA"/>
</dbReference>
<protein>
    <submittedName>
        <fullName evidence="1">Uncharacterized protein</fullName>
    </submittedName>
</protein>
<accession>A0A9W7EZ32</accession>
<keyword evidence="2" id="KW-1185">Reference proteome</keyword>
<name>A0A9W7EZ32_9STRA</name>
<organism evidence="1 2">
    <name type="scientific">Triparma strigata</name>
    <dbReference type="NCBI Taxonomy" id="1606541"/>
    <lineage>
        <taxon>Eukaryota</taxon>
        <taxon>Sar</taxon>
        <taxon>Stramenopiles</taxon>
        <taxon>Ochrophyta</taxon>
        <taxon>Bolidophyceae</taxon>
        <taxon>Parmales</taxon>
        <taxon>Triparmaceae</taxon>
        <taxon>Triparma</taxon>
    </lineage>
</organism>